<dbReference type="WBParaSite" id="PDA_v2.g1019.t1">
    <property type="protein sequence ID" value="PDA_v2.g1019.t1"/>
    <property type="gene ID" value="PDA_v2.g1019"/>
</dbReference>
<keyword evidence="1" id="KW-1185">Reference proteome</keyword>
<dbReference type="AlphaFoldDB" id="A0A914NXS7"/>
<sequence length="88" mass="10488">MGGFRSNEDYVRQNINRIKFCFPKFSINRSLRNGENGKVTIHVYTNDPNKSLKIKICPEHQSFFVEHLFEKKINRCTKSEFLCEHLHE</sequence>
<protein>
    <submittedName>
        <fullName evidence="2">Uncharacterized protein</fullName>
    </submittedName>
</protein>
<reference evidence="2" key="1">
    <citation type="submission" date="2022-11" db="UniProtKB">
        <authorList>
            <consortium name="WormBaseParasite"/>
        </authorList>
    </citation>
    <scope>IDENTIFICATION</scope>
</reference>
<dbReference type="Proteomes" id="UP000887578">
    <property type="component" value="Unplaced"/>
</dbReference>
<organism evidence="1 2">
    <name type="scientific">Panagrolaimus davidi</name>
    <dbReference type="NCBI Taxonomy" id="227884"/>
    <lineage>
        <taxon>Eukaryota</taxon>
        <taxon>Metazoa</taxon>
        <taxon>Ecdysozoa</taxon>
        <taxon>Nematoda</taxon>
        <taxon>Chromadorea</taxon>
        <taxon>Rhabditida</taxon>
        <taxon>Tylenchina</taxon>
        <taxon>Panagrolaimomorpha</taxon>
        <taxon>Panagrolaimoidea</taxon>
        <taxon>Panagrolaimidae</taxon>
        <taxon>Panagrolaimus</taxon>
    </lineage>
</organism>
<name>A0A914NXS7_9BILA</name>
<proteinExistence type="predicted"/>
<evidence type="ECO:0000313" key="1">
    <source>
        <dbReference type="Proteomes" id="UP000887578"/>
    </source>
</evidence>
<accession>A0A914NXS7</accession>
<evidence type="ECO:0000313" key="2">
    <source>
        <dbReference type="WBParaSite" id="PDA_v2.g1019.t1"/>
    </source>
</evidence>